<name>A0AAV4VB85_9ARAC</name>
<protein>
    <submittedName>
        <fullName evidence="1">Uncharacterized protein</fullName>
    </submittedName>
</protein>
<evidence type="ECO:0000313" key="2">
    <source>
        <dbReference type="Proteomes" id="UP001054837"/>
    </source>
</evidence>
<evidence type="ECO:0000313" key="1">
    <source>
        <dbReference type="EMBL" id="GIY67303.1"/>
    </source>
</evidence>
<dbReference type="Proteomes" id="UP001054837">
    <property type="component" value="Unassembled WGS sequence"/>
</dbReference>
<accession>A0AAV4VB85</accession>
<reference evidence="1 2" key="1">
    <citation type="submission" date="2021-06" db="EMBL/GenBank/DDBJ databases">
        <title>Caerostris darwini draft genome.</title>
        <authorList>
            <person name="Kono N."/>
            <person name="Arakawa K."/>
        </authorList>
    </citation>
    <scope>NUCLEOTIDE SEQUENCE [LARGE SCALE GENOMIC DNA]</scope>
</reference>
<dbReference type="AlphaFoldDB" id="A0AAV4VB85"/>
<dbReference type="EMBL" id="BPLQ01012718">
    <property type="protein sequence ID" value="GIY67303.1"/>
    <property type="molecule type" value="Genomic_DNA"/>
</dbReference>
<comment type="caution">
    <text evidence="1">The sequence shown here is derived from an EMBL/GenBank/DDBJ whole genome shotgun (WGS) entry which is preliminary data.</text>
</comment>
<gene>
    <name evidence="1" type="ORF">CDAR_258411</name>
</gene>
<sequence>MSEFFGVWQEHPEDYNAFSENIPEKCEMDIAHLTLYLLSRIEDCWPSSKIRTTQVRSGFSVMTGTCFEGQGQGR</sequence>
<keyword evidence="2" id="KW-1185">Reference proteome</keyword>
<organism evidence="1 2">
    <name type="scientific">Caerostris darwini</name>
    <dbReference type="NCBI Taxonomy" id="1538125"/>
    <lineage>
        <taxon>Eukaryota</taxon>
        <taxon>Metazoa</taxon>
        <taxon>Ecdysozoa</taxon>
        <taxon>Arthropoda</taxon>
        <taxon>Chelicerata</taxon>
        <taxon>Arachnida</taxon>
        <taxon>Araneae</taxon>
        <taxon>Araneomorphae</taxon>
        <taxon>Entelegynae</taxon>
        <taxon>Araneoidea</taxon>
        <taxon>Araneidae</taxon>
        <taxon>Caerostris</taxon>
    </lineage>
</organism>
<proteinExistence type="predicted"/>